<organism evidence="2 3">
    <name type="scientific">Lentinus brumalis</name>
    <dbReference type="NCBI Taxonomy" id="2498619"/>
    <lineage>
        <taxon>Eukaryota</taxon>
        <taxon>Fungi</taxon>
        <taxon>Dikarya</taxon>
        <taxon>Basidiomycota</taxon>
        <taxon>Agaricomycotina</taxon>
        <taxon>Agaricomycetes</taxon>
        <taxon>Polyporales</taxon>
        <taxon>Polyporaceae</taxon>
        <taxon>Lentinus</taxon>
    </lineage>
</organism>
<sequence length="87" mass="9418">MSSAQLSVSSWTTDGAVATRTRQTRVYCPSRVLLASLGESAQDLWMDLHSTLTTLGTRSVGPAAHARGVPDSTSRERLRTSTRRVAE</sequence>
<reference evidence="2 3" key="1">
    <citation type="journal article" date="2018" name="Biotechnol. Biofuels">
        <title>Integrative visual omics of the white-rot fungus Polyporus brumalis exposes the biotechnological potential of its oxidative enzymes for delignifying raw plant biomass.</title>
        <authorList>
            <person name="Miyauchi S."/>
            <person name="Rancon A."/>
            <person name="Drula E."/>
            <person name="Hage H."/>
            <person name="Chaduli D."/>
            <person name="Favel A."/>
            <person name="Grisel S."/>
            <person name="Henrissat B."/>
            <person name="Herpoel-Gimbert I."/>
            <person name="Ruiz-Duenas F.J."/>
            <person name="Chevret D."/>
            <person name="Hainaut M."/>
            <person name="Lin J."/>
            <person name="Wang M."/>
            <person name="Pangilinan J."/>
            <person name="Lipzen A."/>
            <person name="Lesage-Meessen L."/>
            <person name="Navarro D."/>
            <person name="Riley R."/>
            <person name="Grigoriev I.V."/>
            <person name="Zhou S."/>
            <person name="Raouche S."/>
            <person name="Rosso M.N."/>
        </authorList>
    </citation>
    <scope>NUCLEOTIDE SEQUENCE [LARGE SCALE GENOMIC DNA]</scope>
    <source>
        <strain evidence="2 3">BRFM 1820</strain>
    </source>
</reference>
<proteinExistence type="predicted"/>
<evidence type="ECO:0000313" key="3">
    <source>
        <dbReference type="Proteomes" id="UP000256964"/>
    </source>
</evidence>
<keyword evidence="3" id="KW-1185">Reference proteome</keyword>
<name>A0A371CNT4_9APHY</name>
<gene>
    <name evidence="2" type="ORF">OH76DRAFT_152817</name>
</gene>
<protein>
    <submittedName>
        <fullName evidence="2">Uncharacterized protein</fullName>
    </submittedName>
</protein>
<evidence type="ECO:0000313" key="2">
    <source>
        <dbReference type="EMBL" id="RDX41944.1"/>
    </source>
</evidence>
<accession>A0A371CNT4</accession>
<feature type="region of interest" description="Disordered" evidence="1">
    <location>
        <begin position="59"/>
        <end position="87"/>
    </location>
</feature>
<dbReference type="Proteomes" id="UP000256964">
    <property type="component" value="Unassembled WGS sequence"/>
</dbReference>
<dbReference type="AlphaFoldDB" id="A0A371CNT4"/>
<evidence type="ECO:0000256" key="1">
    <source>
        <dbReference type="SAM" id="MobiDB-lite"/>
    </source>
</evidence>
<dbReference type="EMBL" id="KZ857497">
    <property type="protein sequence ID" value="RDX41944.1"/>
    <property type="molecule type" value="Genomic_DNA"/>
</dbReference>
<feature type="compositionally biased region" description="Basic and acidic residues" evidence="1">
    <location>
        <begin position="73"/>
        <end position="87"/>
    </location>
</feature>